<comment type="caution">
    <text evidence="3">The sequence shown here is derived from an EMBL/GenBank/DDBJ whole genome shotgun (WGS) entry which is preliminary data.</text>
</comment>
<evidence type="ECO:0000313" key="3">
    <source>
        <dbReference type="EMBL" id="KAF3540226.1"/>
    </source>
</evidence>
<protein>
    <submittedName>
        <fullName evidence="3">Uncharacterized protein</fullName>
    </submittedName>
</protein>
<accession>A0A8S9QEM2</accession>
<sequence>MDFHSGLRVCLLIAFSILVAPLGGTLSMFVLVLGDNLVDSGYQSRILGHVATSNARMALCRAFLEDRGHVFPESEDIEIHPSETHGSWVRFFINWRLYGLSSRNLETGWTFVLSCGNPEVLLSILRSYLDPEVLWEPGGSPFDPEIVSRPGGHVVTRRFFLGPEILFGNRRLSKDPKVVWEPGGCSRPGGRFEPGGYSGPGVSSRPGGHFEPENRSKNPEYLVLHGPYSAFLGKTTTVPVRISHSATRKLATIEFLCCILLLHEVTDRLTGCWCGCYDPSAKLCCFPRMEKQGMDAWVGAEASLNRNLEAGILPEAWMIFPNQFAPYFSISSSDKGNNMCTQVNRSCSFSAGFPWAGHRSSNPSFPGEVQDLGCIPLDVKTYSRGSWPEVVLSWLAQDLMEKRSMLQWASTSACQWRVGFPEIDMCLMDIPRHVAGLGDLLPHSEEGILDLGFTLQIYTLTLGWRSSILGSNRVKTVIFLIPSSGGTRPFVEAWRPILRPTTLRLSRASCSDPVGPVDFSWRFRGLNALTPEDLWTTLDVDWMWVVVEIAPVASVEPFGIPSKSIGQLRGNRTFVGRVVLQFLVLLVGLKSFHLVMLDVSYQNPSITEISS</sequence>
<keyword evidence="2" id="KW-0812">Transmembrane</keyword>
<reference evidence="3" key="1">
    <citation type="submission" date="2019-12" db="EMBL/GenBank/DDBJ databases">
        <title>Genome sequencing and annotation of Brassica cretica.</title>
        <authorList>
            <person name="Studholme D.J."/>
            <person name="Sarris P."/>
        </authorList>
    </citation>
    <scope>NUCLEOTIDE SEQUENCE</scope>
    <source>
        <strain evidence="3">PFS-109/04</strain>
        <tissue evidence="3">Leaf</tissue>
    </source>
</reference>
<evidence type="ECO:0000313" key="4">
    <source>
        <dbReference type="Proteomes" id="UP000712600"/>
    </source>
</evidence>
<proteinExistence type="predicted"/>
<feature type="region of interest" description="Disordered" evidence="1">
    <location>
        <begin position="191"/>
        <end position="212"/>
    </location>
</feature>
<name>A0A8S9QEM2_BRACR</name>
<keyword evidence="2" id="KW-0472">Membrane</keyword>
<feature type="transmembrane region" description="Helical" evidence="2">
    <location>
        <begin position="6"/>
        <end position="33"/>
    </location>
</feature>
<gene>
    <name evidence="3" type="ORF">F2Q69_00022845</name>
</gene>
<dbReference type="EMBL" id="QGKX02001290">
    <property type="protein sequence ID" value="KAF3540226.1"/>
    <property type="molecule type" value="Genomic_DNA"/>
</dbReference>
<dbReference type="Proteomes" id="UP000712600">
    <property type="component" value="Unassembled WGS sequence"/>
</dbReference>
<keyword evidence="2" id="KW-1133">Transmembrane helix</keyword>
<evidence type="ECO:0000256" key="1">
    <source>
        <dbReference type="SAM" id="MobiDB-lite"/>
    </source>
</evidence>
<evidence type="ECO:0000256" key="2">
    <source>
        <dbReference type="SAM" id="Phobius"/>
    </source>
</evidence>
<organism evidence="3 4">
    <name type="scientific">Brassica cretica</name>
    <name type="common">Mustard</name>
    <dbReference type="NCBI Taxonomy" id="69181"/>
    <lineage>
        <taxon>Eukaryota</taxon>
        <taxon>Viridiplantae</taxon>
        <taxon>Streptophyta</taxon>
        <taxon>Embryophyta</taxon>
        <taxon>Tracheophyta</taxon>
        <taxon>Spermatophyta</taxon>
        <taxon>Magnoliopsida</taxon>
        <taxon>eudicotyledons</taxon>
        <taxon>Gunneridae</taxon>
        <taxon>Pentapetalae</taxon>
        <taxon>rosids</taxon>
        <taxon>malvids</taxon>
        <taxon>Brassicales</taxon>
        <taxon>Brassicaceae</taxon>
        <taxon>Brassiceae</taxon>
        <taxon>Brassica</taxon>
    </lineage>
</organism>
<dbReference type="AlphaFoldDB" id="A0A8S9QEM2"/>